<gene>
    <name evidence="1" type="ORF">O181_051827</name>
</gene>
<dbReference type="EMBL" id="AVOT02022599">
    <property type="protein sequence ID" value="MBW0512112.1"/>
    <property type="molecule type" value="Genomic_DNA"/>
</dbReference>
<organism evidence="1 2">
    <name type="scientific">Austropuccinia psidii MF-1</name>
    <dbReference type="NCBI Taxonomy" id="1389203"/>
    <lineage>
        <taxon>Eukaryota</taxon>
        <taxon>Fungi</taxon>
        <taxon>Dikarya</taxon>
        <taxon>Basidiomycota</taxon>
        <taxon>Pucciniomycotina</taxon>
        <taxon>Pucciniomycetes</taxon>
        <taxon>Pucciniales</taxon>
        <taxon>Sphaerophragmiaceae</taxon>
        <taxon>Austropuccinia</taxon>
    </lineage>
</organism>
<keyword evidence="2" id="KW-1185">Reference proteome</keyword>
<dbReference type="Proteomes" id="UP000765509">
    <property type="component" value="Unassembled WGS sequence"/>
</dbReference>
<sequence length="139" mass="15566">MFKVQPSTSTIYQFGTRAIIKIPAPTAPKLALWTFTSILIGYPTSGRGLIFYVPSICSTTHSLHAVFPETHEAQLIKSGHFKKIKIDNLLNSMYMQLGQFPTNNIVNNQQRTIENTRMVPEMTVPNKIRDALAAIDSTE</sequence>
<protein>
    <submittedName>
        <fullName evidence="1">Uncharacterized protein</fullName>
    </submittedName>
</protein>
<dbReference type="AlphaFoldDB" id="A0A9Q3HPX7"/>
<proteinExistence type="predicted"/>
<comment type="caution">
    <text evidence="1">The sequence shown here is derived from an EMBL/GenBank/DDBJ whole genome shotgun (WGS) entry which is preliminary data.</text>
</comment>
<reference evidence="1" key="1">
    <citation type="submission" date="2021-03" db="EMBL/GenBank/DDBJ databases">
        <title>Draft genome sequence of rust myrtle Austropuccinia psidii MF-1, a brazilian biotype.</title>
        <authorList>
            <person name="Quecine M.C."/>
            <person name="Pachon D.M.R."/>
            <person name="Bonatelli M.L."/>
            <person name="Correr F.H."/>
            <person name="Franceschini L.M."/>
            <person name="Leite T.F."/>
            <person name="Margarido G.R.A."/>
            <person name="Almeida C.A."/>
            <person name="Ferrarezi J.A."/>
            <person name="Labate C.A."/>
        </authorList>
    </citation>
    <scope>NUCLEOTIDE SEQUENCE</scope>
    <source>
        <strain evidence="1">MF-1</strain>
    </source>
</reference>
<name>A0A9Q3HPX7_9BASI</name>
<evidence type="ECO:0000313" key="2">
    <source>
        <dbReference type="Proteomes" id="UP000765509"/>
    </source>
</evidence>
<accession>A0A9Q3HPX7</accession>
<evidence type="ECO:0000313" key="1">
    <source>
        <dbReference type="EMBL" id="MBW0512112.1"/>
    </source>
</evidence>